<keyword evidence="1" id="KW-0479">Metal-binding</keyword>
<dbReference type="OrthoDB" id="9807664at2"/>
<protein>
    <submittedName>
        <fullName evidence="2">Methyladenine glycosylase family protein</fullName>
    </submittedName>
</protein>
<dbReference type="EMBL" id="AZGA01000020">
    <property type="protein sequence ID" value="KRM34874.1"/>
    <property type="molecule type" value="Genomic_DNA"/>
</dbReference>
<dbReference type="RefSeq" id="WP_052004483.1">
    <property type="nucleotide sequence ID" value="NZ_AZGA01000020.1"/>
</dbReference>
<dbReference type="eggNOG" id="COG2818">
    <property type="taxonomic scope" value="Bacteria"/>
</dbReference>
<dbReference type="GO" id="GO:0008725">
    <property type="term" value="F:DNA-3-methyladenine glycosylase activity"/>
    <property type="evidence" value="ECO:0007669"/>
    <property type="project" value="InterPro"/>
</dbReference>
<evidence type="ECO:0000313" key="2">
    <source>
        <dbReference type="EMBL" id="KRM34874.1"/>
    </source>
</evidence>
<dbReference type="Pfam" id="PF03352">
    <property type="entry name" value="Adenine_glyco"/>
    <property type="match status" value="1"/>
</dbReference>
<dbReference type="InterPro" id="IPR052891">
    <property type="entry name" value="DNA-3mA_glycosylase"/>
</dbReference>
<sequence>MSFDPKTIPWPLDTPEIIAYSRDEWGQSLHGDQALFELLSLEIFQAGLSWQLILKRRAHMKRVFLDFDIAKVAQMTPAQAAEILQDPKMIRNKLKVNATIHNAQVIAAMQAQGQSFDNFVWDFVGGQPVQARPKSAAEIPTVSHLSELMTKAFKKQGFKFIGPTIMYSYIQGAGLVDNHLVL</sequence>
<accession>X0PP46</accession>
<dbReference type="InterPro" id="IPR011257">
    <property type="entry name" value="DNA_glycosylase"/>
</dbReference>
<evidence type="ECO:0000313" key="3">
    <source>
        <dbReference type="Proteomes" id="UP000051236"/>
    </source>
</evidence>
<comment type="caution">
    <text evidence="2">The sequence shown here is derived from an EMBL/GenBank/DDBJ whole genome shotgun (WGS) entry which is preliminary data.</text>
</comment>
<name>X0PP46_9LACO</name>
<feature type="binding site" evidence="1">
    <location>
        <position position="179"/>
    </location>
    <ligand>
        <name>Zn(2+)</name>
        <dbReference type="ChEBI" id="CHEBI:29105"/>
    </ligand>
</feature>
<dbReference type="AlphaFoldDB" id="X0PP46"/>
<dbReference type="PANTHER" id="PTHR30037">
    <property type="entry name" value="DNA-3-METHYLADENINE GLYCOSYLASE 1"/>
    <property type="match status" value="1"/>
</dbReference>
<keyword evidence="1" id="KW-0862">Zinc</keyword>
<dbReference type="GO" id="GO:0046872">
    <property type="term" value="F:metal ion binding"/>
    <property type="evidence" value="ECO:0007669"/>
    <property type="project" value="UniProtKB-KW"/>
</dbReference>
<dbReference type="Proteomes" id="UP000051236">
    <property type="component" value="Unassembled WGS sequence"/>
</dbReference>
<dbReference type="Gene3D" id="1.10.340.30">
    <property type="entry name" value="Hypothetical protein, domain 2"/>
    <property type="match status" value="1"/>
</dbReference>
<dbReference type="InterPro" id="IPR005019">
    <property type="entry name" value="Adenine_glyco"/>
</dbReference>
<proteinExistence type="predicted"/>
<keyword evidence="3" id="KW-1185">Reference proteome</keyword>
<dbReference type="STRING" id="1423734.FC83_GL002012"/>
<dbReference type="PATRIC" id="fig|1423734.3.peg.2036"/>
<dbReference type="SUPFAM" id="SSF48150">
    <property type="entry name" value="DNA-glycosylase"/>
    <property type="match status" value="1"/>
</dbReference>
<dbReference type="GO" id="GO:0006284">
    <property type="term" value="P:base-excision repair"/>
    <property type="evidence" value="ECO:0007669"/>
    <property type="project" value="InterPro"/>
</dbReference>
<evidence type="ECO:0000256" key="1">
    <source>
        <dbReference type="PIRSR" id="PIRSR605019-1"/>
    </source>
</evidence>
<dbReference type="PANTHER" id="PTHR30037:SF4">
    <property type="entry name" value="DNA-3-METHYLADENINE GLYCOSYLASE I"/>
    <property type="match status" value="1"/>
</dbReference>
<gene>
    <name evidence="2" type="ORF">FC83_GL002012</name>
</gene>
<reference evidence="2 3" key="1">
    <citation type="journal article" date="2015" name="Genome Announc.">
        <title>Expanding the biotechnology potential of lactobacilli through comparative genomics of 213 strains and associated genera.</title>
        <authorList>
            <person name="Sun Z."/>
            <person name="Harris H.M."/>
            <person name="McCann A."/>
            <person name="Guo C."/>
            <person name="Argimon S."/>
            <person name="Zhang W."/>
            <person name="Yang X."/>
            <person name="Jeffery I.B."/>
            <person name="Cooney J.C."/>
            <person name="Kagawa T.F."/>
            <person name="Liu W."/>
            <person name="Song Y."/>
            <person name="Salvetti E."/>
            <person name="Wrobel A."/>
            <person name="Rasinkangas P."/>
            <person name="Parkhill J."/>
            <person name="Rea M.C."/>
            <person name="O'Sullivan O."/>
            <person name="Ritari J."/>
            <person name="Douillard F.P."/>
            <person name="Paul Ross R."/>
            <person name="Yang R."/>
            <person name="Briner A.E."/>
            <person name="Felis G.E."/>
            <person name="de Vos W.M."/>
            <person name="Barrangou R."/>
            <person name="Klaenhammer T.R."/>
            <person name="Caufield P.W."/>
            <person name="Cui Y."/>
            <person name="Zhang H."/>
            <person name="O'Toole P.W."/>
        </authorList>
    </citation>
    <scope>NUCLEOTIDE SEQUENCE [LARGE SCALE GENOMIC DNA]</scope>
    <source>
        <strain evidence="2 3">DSM 18527</strain>
    </source>
</reference>
<organism evidence="2 3">
    <name type="scientific">Agrilactobacillus composti DSM 18527 = JCM 14202</name>
    <dbReference type="NCBI Taxonomy" id="1423734"/>
    <lineage>
        <taxon>Bacteria</taxon>
        <taxon>Bacillati</taxon>
        <taxon>Bacillota</taxon>
        <taxon>Bacilli</taxon>
        <taxon>Lactobacillales</taxon>
        <taxon>Lactobacillaceae</taxon>
        <taxon>Agrilactobacillus</taxon>
    </lineage>
</organism>